<name>A0ACC0VWK9_9STRA</name>
<dbReference type="Proteomes" id="UP001163321">
    <property type="component" value="Chromosome 6"/>
</dbReference>
<gene>
    <name evidence="1" type="ORF">PsorP6_011178</name>
</gene>
<protein>
    <submittedName>
        <fullName evidence="1">Uncharacterized protein</fullName>
    </submittedName>
</protein>
<evidence type="ECO:0000313" key="2">
    <source>
        <dbReference type="Proteomes" id="UP001163321"/>
    </source>
</evidence>
<keyword evidence="2" id="KW-1185">Reference proteome</keyword>
<proteinExistence type="predicted"/>
<sequence>MLPSYFIKSSNRRQLWKGIRLVGGIAFLLLFLWTQYSTLESVPALFNTARRWHSPDNATREDAYLKGNSKRAGSRYANATRMTADQAAVLSDQQEARRVAVREAMKFAWGNYEEHAFGADEVDPISGEKISDVWGNIACSLVDALDTLWIMELKDEFHRARDYVANHLNFSHLGTDGRDISIFETIIREVGGLLSAYDLSGDSVFKEKAKEMMDLLTPAYHEKEGVFYTYFNPYTKKRSFAGWTQRRALIADIGTLQLETRYLSDITGDLKYAEMGNAFYEIVNRKGSYKKTGLFPVYFDTTRGEFDTSARSLITLGGFGDSFYEYLLKVYIYSGNREEDRYLRRLYDDVVKGIEDHLLFYSIQDDLYFLQARSLPWFTPVRRMDHLICFVPGMLALGTLFETEDHVKNAKHLDLAEKLMKSCYEIYHRQPTGLSPDVVSFPGMQVVDPHYRLRPETIESLFYLYRVTKNSKYRELGWEIFQALETHAKTEHGYAAIRNVTKLPAEQDNKMESFFLAETLKYHYLLQAPESLIPLDEYVFNTEAHPLRIRKDVTS</sequence>
<reference evidence="1 2" key="1">
    <citation type="journal article" date="2022" name="bioRxiv">
        <title>The genome of the oomycete Peronosclerospora sorghi, a cosmopolitan pathogen of maize and sorghum, is inflated with dispersed pseudogenes.</title>
        <authorList>
            <person name="Fletcher K."/>
            <person name="Martin F."/>
            <person name="Isakeit T."/>
            <person name="Cavanaugh K."/>
            <person name="Magill C."/>
            <person name="Michelmore R."/>
        </authorList>
    </citation>
    <scope>NUCLEOTIDE SEQUENCE [LARGE SCALE GENOMIC DNA]</scope>
    <source>
        <strain evidence="1">P6</strain>
    </source>
</reference>
<accession>A0ACC0VWK9</accession>
<comment type="caution">
    <text evidence="1">The sequence shown here is derived from an EMBL/GenBank/DDBJ whole genome shotgun (WGS) entry which is preliminary data.</text>
</comment>
<organism evidence="1 2">
    <name type="scientific">Peronosclerospora sorghi</name>
    <dbReference type="NCBI Taxonomy" id="230839"/>
    <lineage>
        <taxon>Eukaryota</taxon>
        <taxon>Sar</taxon>
        <taxon>Stramenopiles</taxon>
        <taxon>Oomycota</taxon>
        <taxon>Peronosporomycetes</taxon>
        <taxon>Peronosporales</taxon>
        <taxon>Peronosporaceae</taxon>
        <taxon>Peronosclerospora</taxon>
    </lineage>
</organism>
<dbReference type="EMBL" id="CM047585">
    <property type="protein sequence ID" value="KAI9910295.1"/>
    <property type="molecule type" value="Genomic_DNA"/>
</dbReference>
<evidence type="ECO:0000313" key="1">
    <source>
        <dbReference type="EMBL" id="KAI9910295.1"/>
    </source>
</evidence>